<dbReference type="Pfam" id="PF25202">
    <property type="entry name" value="DUF7834"/>
    <property type="match status" value="1"/>
</dbReference>
<dbReference type="PANTHER" id="PTHR35149:SF2">
    <property type="entry name" value="DUF262 DOMAIN-CONTAINING PROTEIN"/>
    <property type="match status" value="1"/>
</dbReference>
<gene>
    <name evidence="3" type="ORF">BWK59_10760</name>
</gene>
<comment type="caution">
    <text evidence="3">The sequence shown here is derived from an EMBL/GenBank/DDBJ whole genome shotgun (WGS) entry which is preliminary data.</text>
</comment>
<evidence type="ECO:0000313" key="4">
    <source>
        <dbReference type="Proteomes" id="UP000197768"/>
    </source>
</evidence>
<dbReference type="AlphaFoldDB" id="A0A246GGS0"/>
<reference evidence="3 4" key="1">
    <citation type="journal article" date="2017" name="Infect. Genet. Evol.">
        <title>Comparative genome analysis of fish pathogen Flavobacterium columnare reveals extensive sequence diversity within the species.</title>
        <authorList>
            <person name="Kayansamruaj P."/>
            <person name="Dong H.T."/>
            <person name="Hirono I."/>
            <person name="Kondo H."/>
            <person name="Senapin S."/>
            <person name="Rodkhum C."/>
        </authorList>
    </citation>
    <scope>NUCLEOTIDE SEQUENCE [LARGE SCALE GENOMIC DNA]</scope>
    <source>
        <strain evidence="3 4">1215</strain>
    </source>
</reference>
<dbReference type="Proteomes" id="UP000197768">
    <property type="component" value="Unassembled WGS sequence"/>
</dbReference>
<name>A0A246GGS0_9FLAO</name>
<feature type="domain" description="GmrSD restriction endonucleases N-terminal" evidence="1">
    <location>
        <begin position="12"/>
        <end position="183"/>
    </location>
</feature>
<accession>A0A246GGS0</accession>
<evidence type="ECO:0000259" key="2">
    <source>
        <dbReference type="Pfam" id="PF25202"/>
    </source>
</evidence>
<sequence>MEENKPKIIKVRDLLTNDRVQIPSYQRPYKWTIKNVNQLIDDLLIHKEKSEYRLGTLVIHNHDAIFDIVDGQQRTITLILIAYAITQNHKKTIDEDKILKKFNPKLLNLSFTNNISKTNIQNNYKQIERRIAEFDEKLIQFFLDKCTLVEVVLTNISEAFQFFDSQNARGKDLEPHDLLKAFHLREMNNFSTEEERKKTVEKWESLDTTKLSQLFSEYLFRIRNWSRGHSARYFSKNEVDVFKGVSSDIEENYPFLEMLRITQFYIEEYNRSYHRNIDKQKMTYPFQIDGTIINGKRFFEMIEHYQIMIDNLKSEAIKEKYPLLKIIKTYEGSFRTGDKYIRNLFYCGLIYYLDKFGDKELSKVIDKIFIWAYSLRLKLQAVGLDSVDNYALNLGHSQIQLFKKIKETIKPHDILNLRFEILKENRSSKTEEIVERFKKLKYYES</sequence>
<evidence type="ECO:0000259" key="1">
    <source>
        <dbReference type="Pfam" id="PF03235"/>
    </source>
</evidence>
<dbReference type="RefSeq" id="WP_088393769.1">
    <property type="nucleotide sequence ID" value="NZ_MTCZ01000120.1"/>
</dbReference>
<dbReference type="InterPro" id="IPR004919">
    <property type="entry name" value="GmrSD_N"/>
</dbReference>
<feature type="domain" description="DUF7834" evidence="2">
    <location>
        <begin position="195"/>
        <end position="431"/>
    </location>
</feature>
<organism evidence="3 4">
    <name type="scientific">Flavobacterium davisii</name>
    <dbReference type="NCBI Taxonomy" id="2906077"/>
    <lineage>
        <taxon>Bacteria</taxon>
        <taxon>Pseudomonadati</taxon>
        <taxon>Bacteroidota</taxon>
        <taxon>Flavobacteriia</taxon>
        <taxon>Flavobacteriales</taxon>
        <taxon>Flavobacteriaceae</taxon>
        <taxon>Flavobacterium</taxon>
    </lineage>
</organism>
<dbReference type="Pfam" id="PF03235">
    <property type="entry name" value="GmrSD_N"/>
    <property type="match status" value="1"/>
</dbReference>
<protein>
    <submittedName>
        <fullName evidence="3">Uncharacterized protein</fullName>
    </submittedName>
</protein>
<dbReference type="PANTHER" id="PTHR35149">
    <property type="entry name" value="SLL5132 PROTEIN"/>
    <property type="match status" value="1"/>
</dbReference>
<proteinExistence type="predicted"/>
<dbReference type="EMBL" id="MTCZ01000120">
    <property type="protein sequence ID" value="OWP83390.1"/>
    <property type="molecule type" value="Genomic_DNA"/>
</dbReference>
<evidence type="ECO:0000313" key="3">
    <source>
        <dbReference type="EMBL" id="OWP83390.1"/>
    </source>
</evidence>
<dbReference type="InterPro" id="IPR057156">
    <property type="entry name" value="DUF7834"/>
</dbReference>